<keyword evidence="9" id="KW-1185">Reference proteome</keyword>
<dbReference type="InterPro" id="IPR002758">
    <property type="entry name" value="Cation_antiport_E"/>
</dbReference>
<dbReference type="PANTHER" id="PTHR34584:SF1">
    <property type="entry name" value="NA(+)_H(+) ANTIPORTER SUBUNIT E1"/>
    <property type="match status" value="1"/>
</dbReference>
<proteinExistence type="inferred from homology"/>
<evidence type="ECO:0000256" key="3">
    <source>
        <dbReference type="ARBA" id="ARBA00022475"/>
    </source>
</evidence>
<dbReference type="Proteomes" id="UP000704611">
    <property type="component" value="Unassembled WGS sequence"/>
</dbReference>
<keyword evidence="5 7" id="KW-1133">Transmembrane helix</keyword>
<name>A0ABS6MIE8_9GAMM</name>
<keyword evidence="4 7" id="KW-0812">Transmembrane</keyword>
<evidence type="ECO:0000256" key="1">
    <source>
        <dbReference type="ARBA" id="ARBA00004651"/>
    </source>
</evidence>
<gene>
    <name evidence="8" type="ORF">KQY15_05750</name>
</gene>
<accession>A0ABS6MIE8</accession>
<protein>
    <submittedName>
        <fullName evidence="8">Na+/H+ antiporter subunit E</fullName>
    </submittedName>
</protein>
<feature type="transmembrane region" description="Helical" evidence="7">
    <location>
        <begin position="28"/>
        <end position="45"/>
    </location>
</feature>
<organism evidence="8 9">
    <name type="scientific">Arsukibacterium indicum</name>
    <dbReference type="NCBI Taxonomy" id="2848612"/>
    <lineage>
        <taxon>Bacteria</taxon>
        <taxon>Pseudomonadati</taxon>
        <taxon>Pseudomonadota</taxon>
        <taxon>Gammaproteobacteria</taxon>
        <taxon>Chromatiales</taxon>
        <taxon>Chromatiaceae</taxon>
        <taxon>Arsukibacterium</taxon>
    </lineage>
</organism>
<evidence type="ECO:0000313" key="9">
    <source>
        <dbReference type="Proteomes" id="UP000704611"/>
    </source>
</evidence>
<evidence type="ECO:0000256" key="7">
    <source>
        <dbReference type="SAM" id="Phobius"/>
    </source>
</evidence>
<dbReference type="Pfam" id="PF01899">
    <property type="entry name" value="MNHE"/>
    <property type="match status" value="1"/>
</dbReference>
<keyword evidence="3" id="KW-1003">Cell membrane</keyword>
<feature type="transmembrane region" description="Helical" evidence="7">
    <location>
        <begin position="6"/>
        <end position="23"/>
    </location>
</feature>
<evidence type="ECO:0000256" key="5">
    <source>
        <dbReference type="ARBA" id="ARBA00022989"/>
    </source>
</evidence>
<dbReference type="EMBL" id="JAHRID010000002">
    <property type="protein sequence ID" value="MBV2128596.1"/>
    <property type="molecule type" value="Genomic_DNA"/>
</dbReference>
<dbReference type="RefSeq" id="WP_217668115.1">
    <property type="nucleotide sequence ID" value="NZ_JAHRID010000002.1"/>
</dbReference>
<dbReference type="PANTHER" id="PTHR34584">
    <property type="entry name" value="NA(+)/H(+) ANTIPORTER SUBUNIT E1"/>
    <property type="match status" value="1"/>
</dbReference>
<evidence type="ECO:0000256" key="2">
    <source>
        <dbReference type="ARBA" id="ARBA00006228"/>
    </source>
</evidence>
<feature type="transmembrane region" description="Helical" evidence="7">
    <location>
        <begin position="57"/>
        <end position="78"/>
    </location>
</feature>
<comment type="caution">
    <text evidence="8">The sequence shown here is derived from an EMBL/GenBank/DDBJ whole genome shotgun (WGS) entry which is preliminary data.</text>
</comment>
<evidence type="ECO:0000256" key="4">
    <source>
        <dbReference type="ARBA" id="ARBA00022692"/>
    </source>
</evidence>
<evidence type="ECO:0000256" key="6">
    <source>
        <dbReference type="ARBA" id="ARBA00023136"/>
    </source>
</evidence>
<keyword evidence="6 7" id="KW-0472">Membrane</keyword>
<evidence type="ECO:0000313" key="8">
    <source>
        <dbReference type="EMBL" id="MBV2128596.1"/>
    </source>
</evidence>
<reference evidence="8 9" key="1">
    <citation type="submission" date="2021-06" db="EMBL/GenBank/DDBJ databases">
        <title>Rheinheimera indica sp. nov., isolated from deep-sea sediment.</title>
        <authorList>
            <person name="Wang Z."/>
            <person name="Zhang X.-Y."/>
        </authorList>
    </citation>
    <scope>NUCLEOTIDE SEQUENCE [LARGE SCALE GENOMIC DNA]</scope>
    <source>
        <strain evidence="8 9">SM2107</strain>
    </source>
</reference>
<comment type="similarity">
    <text evidence="2">Belongs to the CPA3 antiporters (TC 2.A.63) subunit E family.</text>
</comment>
<comment type="subcellular location">
    <subcellularLocation>
        <location evidence="1">Cell membrane</location>
        <topology evidence="1">Multi-pass membrane protein</topology>
    </subcellularLocation>
</comment>
<sequence>MLNRRLLNSVPLSIMAALCWAALTQNQGWLFFLPLWLLILFWLQFSPITLPALRLSVLPGFMLFFFWQLVLGAFDVGWRALAPGRHFAPGWQHYPSRLSQPASQRLLATMISLLPGTCSARIERQSGQPNQILVHVLDQQADWQASIAALEQQLARLLLAENREEFPQ</sequence>